<proteinExistence type="inferred from homology"/>
<comment type="similarity">
    <text evidence="1">Belongs to the UPF0065 (bug) family.</text>
</comment>
<dbReference type="EMBL" id="BMKW01000007">
    <property type="protein sequence ID" value="GGJ20696.1"/>
    <property type="molecule type" value="Genomic_DNA"/>
</dbReference>
<evidence type="ECO:0000313" key="2">
    <source>
        <dbReference type="EMBL" id="GGJ20696.1"/>
    </source>
</evidence>
<evidence type="ECO:0008006" key="4">
    <source>
        <dbReference type="Google" id="ProtNLM"/>
    </source>
</evidence>
<organism evidence="2 3">
    <name type="scientific">Neoroseomonas lacus</name>
    <dbReference type="NCBI Taxonomy" id="287609"/>
    <lineage>
        <taxon>Bacteria</taxon>
        <taxon>Pseudomonadati</taxon>
        <taxon>Pseudomonadota</taxon>
        <taxon>Alphaproteobacteria</taxon>
        <taxon>Acetobacterales</taxon>
        <taxon>Acetobacteraceae</taxon>
        <taxon>Neoroseomonas</taxon>
    </lineage>
</organism>
<comment type="caution">
    <text evidence="2">The sequence shown here is derived from an EMBL/GenBank/DDBJ whole genome shotgun (WGS) entry which is preliminary data.</text>
</comment>
<dbReference type="InterPro" id="IPR042100">
    <property type="entry name" value="Bug_dom1"/>
</dbReference>
<reference evidence="2" key="2">
    <citation type="submission" date="2020-09" db="EMBL/GenBank/DDBJ databases">
        <authorList>
            <person name="Sun Q."/>
            <person name="Zhou Y."/>
        </authorList>
    </citation>
    <scope>NUCLEOTIDE SEQUENCE</scope>
    <source>
        <strain evidence="2">CGMCC 1.3617</strain>
    </source>
</reference>
<dbReference type="SUPFAM" id="SSF53850">
    <property type="entry name" value="Periplasmic binding protein-like II"/>
    <property type="match status" value="1"/>
</dbReference>
<evidence type="ECO:0000313" key="3">
    <source>
        <dbReference type="Proteomes" id="UP000661507"/>
    </source>
</evidence>
<dbReference type="RefSeq" id="WP_188967961.1">
    <property type="nucleotide sequence ID" value="NZ_BMKW01000007.1"/>
</dbReference>
<accession>A0A917NRD2</accession>
<keyword evidence="3" id="KW-1185">Reference proteome</keyword>
<dbReference type="AlphaFoldDB" id="A0A917NRD2"/>
<name>A0A917NRD2_9PROT</name>
<gene>
    <name evidence="2" type="ORF">GCM10011320_29990</name>
</gene>
<reference evidence="2" key="1">
    <citation type="journal article" date="2014" name="Int. J. Syst. Evol. Microbiol.">
        <title>Complete genome sequence of Corynebacterium casei LMG S-19264T (=DSM 44701T), isolated from a smear-ripened cheese.</title>
        <authorList>
            <consortium name="US DOE Joint Genome Institute (JGI-PGF)"/>
            <person name="Walter F."/>
            <person name="Albersmeier A."/>
            <person name="Kalinowski J."/>
            <person name="Ruckert C."/>
        </authorList>
    </citation>
    <scope>NUCLEOTIDE SEQUENCE</scope>
    <source>
        <strain evidence="2">CGMCC 1.3617</strain>
    </source>
</reference>
<dbReference type="PROSITE" id="PS51318">
    <property type="entry name" value="TAT"/>
    <property type="match status" value="1"/>
</dbReference>
<sequence>MPLTPALNRRRLLGGIAGLAVAPGIVHAQPLAGGRPVRVIVPFPPGGAVDITSRLFAERLGAVLAQTVVVENRAGAGGMIGADALAKSDKDGSAIGLISATTYCAAPFMHARMPFNPQQDLTPITQLTDGALLCVVNAETARRNGWTDFRALVTWSRAHPEQVRMGSSGSGTSSHLNIAAVNRFADAKILHVPYRGGGPAINDLLAGTIDMMFDVMPALMPHVTSGAFKALAVSSGDPIPLLPEIPGMKAFADLGLGEHSLVNWNVVTAAGGTPAPVAQRLFEAAQTVARQPDFVERLRPLGYGIVLSDSPAAAAQMIRAETPRWQRLVEISGARIE</sequence>
<dbReference type="Pfam" id="PF03401">
    <property type="entry name" value="TctC"/>
    <property type="match status" value="1"/>
</dbReference>
<dbReference type="PANTHER" id="PTHR42928:SF5">
    <property type="entry name" value="BLR1237 PROTEIN"/>
    <property type="match status" value="1"/>
</dbReference>
<dbReference type="PANTHER" id="PTHR42928">
    <property type="entry name" value="TRICARBOXYLATE-BINDING PROTEIN"/>
    <property type="match status" value="1"/>
</dbReference>
<dbReference type="Proteomes" id="UP000661507">
    <property type="component" value="Unassembled WGS sequence"/>
</dbReference>
<protein>
    <recommendedName>
        <fullName evidence="4">Tripartite tricarboxylate transporter substrate binding protein</fullName>
    </recommendedName>
</protein>
<dbReference type="Gene3D" id="3.40.190.150">
    <property type="entry name" value="Bordetella uptake gene, domain 1"/>
    <property type="match status" value="1"/>
</dbReference>
<dbReference type="PIRSF" id="PIRSF017082">
    <property type="entry name" value="YflP"/>
    <property type="match status" value="1"/>
</dbReference>
<dbReference type="InterPro" id="IPR005064">
    <property type="entry name" value="BUG"/>
</dbReference>
<dbReference type="Gene3D" id="3.40.190.10">
    <property type="entry name" value="Periplasmic binding protein-like II"/>
    <property type="match status" value="1"/>
</dbReference>
<dbReference type="CDD" id="cd07012">
    <property type="entry name" value="PBP2_Bug_TTT"/>
    <property type="match status" value="1"/>
</dbReference>
<evidence type="ECO:0000256" key="1">
    <source>
        <dbReference type="ARBA" id="ARBA00006987"/>
    </source>
</evidence>
<dbReference type="InterPro" id="IPR006311">
    <property type="entry name" value="TAT_signal"/>
</dbReference>